<dbReference type="KEGG" id="fll:EI427_07950"/>
<reference evidence="1 2" key="1">
    <citation type="submission" date="2018-12" db="EMBL/GenBank/DDBJ databases">
        <title>Flammeovirga pectinis sp. nov., isolated from the gut of the Korean scallop, Patinopecten yessoensis.</title>
        <authorList>
            <person name="Bae J.-W."/>
            <person name="Jeong Y.-S."/>
            <person name="Kang W."/>
        </authorList>
    </citation>
    <scope>NUCLEOTIDE SEQUENCE [LARGE SCALE GENOMIC DNA]</scope>
    <source>
        <strain evidence="1 2">L12M1</strain>
    </source>
</reference>
<accession>A0A3S9P1V8</accession>
<protein>
    <submittedName>
        <fullName evidence="1">Uncharacterized protein</fullName>
    </submittedName>
</protein>
<dbReference type="RefSeq" id="WP_126613404.1">
    <property type="nucleotide sequence ID" value="NZ_CP034562.1"/>
</dbReference>
<proteinExistence type="predicted"/>
<sequence length="133" mass="15633">MFFFKRWSRKAYSVFNSLSKEIKICMLDIDLHFSAPTLVHEVQSFNSNGNAVDEDDLEEFNLLNEPLEVLIGAKFLDEDVFGVFLAKNHCYNQLLRYYFSKLLSTNLLLHFLCFTSIDNNRSSTSMPYLYYEK</sequence>
<dbReference type="OrthoDB" id="1120304at2"/>
<evidence type="ECO:0000313" key="1">
    <source>
        <dbReference type="EMBL" id="AZQ62169.1"/>
    </source>
</evidence>
<dbReference type="Proteomes" id="UP000267268">
    <property type="component" value="Chromosome 1"/>
</dbReference>
<gene>
    <name evidence="1" type="ORF">EI427_07950</name>
</gene>
<keyword evidence="2" id="KW-1185">Reference proteome</keyword>
<name>A0A3S9P1V8_9BACT</name>
<evidence type="ECO:0000313" key="2">
    <source>
        <dbReference type="Proteomes" id="UP000267268"/>
    </source>
</evidence>
<dbReference type="EMBL" id="CP034562">
    <property type="protein sequence ID" value="AZQ62169.1"/>
    <property type="molecule type" value="Genomic_DNA"/>
</dbReference>
<organism evidence="1 2">
    <name type="scientific">Flammeovirga pectinis</name>
    <dbReference type="NCBI Taxonomy" id="2494373"/>
    <lineage>
        <taxon>Bacteria</taxon>
        <taxon>Pseudomonadati</taxon>
        <taxon>Bacteroidota</taxon>
        <taxon>Cytophagia</taxon>
        <taxon>Cytophagales</taxon>
        <taxon>Flammeovirgaceae</taxon>
        <taxon>Flammeovirga</taxon>
    </lineage>
</organism>
<dbReference type="AlphaFoldDB" id="A0A3S9P1V8"/>